<evidence type="ECO:0000256" key="3">
    <source>
        <dbReference type="ARBA" id="ARBA00022691"/>
    </source>
</evidence>
<dbReference type="GeneID" id="20234690"/>
<protein>
    <recommendedName>
        <fullName evidence="8">Protein-lysine N-methyltransferase SMYD4</fullName>
    </recommendedName>
    <alternativeName>
        <fullName evidence="9">SET and MYND domain-containing protein 4</fullName>
    </alternativeName>
</protein>
<dbReference type="Gene3D" id="1.10.220.160">
    <property type="match status" value="1"/>
</dbReference>
<organism evidence="11 12">
    <name type="scientific">Lottia gigantea</name>
    <name type="common">Giant owl limpet</name>
    <dbReference type="NCBI Taxonomy" id="225164"/>
    <lineage>
        <taxon>Eukaryota</taxon>
        <taxon>Metazoa</taxon>
        <taxon>Spiralia</taxon>
        <taxon>Lophotrochozoa</taxon>
        <taxon>Mollusca</taxon>
        <taxon>Gastropoda</taxon>
        <taxon>Patellogastropoda</taxon>
        <taxon>Lottioidea</taxon>
        <taxon>Lottiidae</taxon>
        <taxon>Lottia</taxon>
    </lineage>
</organism>
<gene>
    <name evidence="11" type="ORF">LOTGIDRAFT_143433</name>
</gene>
<dbReference type="Pfam" id="PF01753">
    <property type="entry name" value="zf-MYND"/>
    <property type="match status" value="1"/>
</dbReference>
<dbReference type="SUPFAM" id="SSF48452">
    <property type="entry name" value="TPR-like"/>
    <property type="match status" value="1"/>
</dbReference>
<evidence type="ECO:0000313" key="11">
    <source>
        <dbReference type="EMBL" id="ESO97141.1"/>
    </source>
</evidence>
<dbReference type="Gene3D" id="1.25.40.10">
    <property type="entry name" value="Tetratricopeptide repeat domain"/>
    <property type="match status" value="1"/>
</dbReference>
<evidence type="ECO:0000256" key="6">
    <source>
        <dbReference type="ARBA" id="ARBA00022833"/>
    </source>
</evidence>
<dbReference type="InterPro" id="IPR002893">
    <property type="entry name" value="Znf_MYND"/>
</dbReference>
<keyword evidence="2" id="KW-0808">Transferase</keyword>
<keyword evidence="1" id="KW-0489">Methyltransferase</keyword>
<dbReference type="Gene3D" id="2.170.270.10">
    <property type="entry name" value="SET domain"/>
    <property type="match status" value="1"/>
</dbReference>
<accession>V4ATR0</accession>
<keyword evidence="3" id="KW-0949">S-adenosyl-L-methionine</keyword>
<feature type="domain" description="SET" evidence="10">
    <location>
        <begin position="88"/>
        <end position="367"/>
    </location>
</feature>
<keyword evidence="12" id="KW-1185">Reference proteome</keyword>
<dbReference type="InterPro" id="IPR001214">
    <property type="entry name" value="SET_dom"/>
</dbReference>
<dbReference type="OrthoDB" id="5945798at2759"/>
<dbReference type="GO" id="GO:0005634">
    <property type="term" value="C:nucleus"/>
    <property type="evidence" value="ECO:0007669"/>
    <property type="project" value="UniProtKB-SubCell"/>
</dbReference>
<dbReference type="PANTHER" id="PTHR46165:SF7">
    <property type="entry name" value="SET AND MYND DOMAIN-CONTAINING PROTEIN 4"/>
    <property type="match status" value="1"/>
</dbReference>
<dbReference type="STRING" id="225164.V4ATR0"/>
<dbReference type="GO" id="GO:0008168">
    <property type="term" value="F:methyltransferase activity"/>
    <property type="evidence" value="ECO:0007669"/>
    <property type="project" value="UniProtKB-KW"/>
</dbReference>
<dbReference type="SUPFAM" id="SSF82199">
    <property type="entry name" value="SET domain"/>
    <property type="match status" value="1"/>
</dbReference>
<dbReference type="CDD" id="cd10536">
    <property type="entry name" value="SET_SMYD4"/>
    <property type="match status" value="1"/>
</dbReference>
<evidence type="ECO:0000313" key="12">
    <source>
        <dbReference type="Proteomes" id="UP000030746"/>
    </source>
</evidence>
<dbReference type="Pfam" id="PF00856">
    <property type="entry name" value="SET"/>
    <property type="match status" value="1"/>
</dbReference>
<dbReference type="RefSeq" id="XP_009052161.1">
    <property type="nucleotide sequence ID" value="XM_009053913.1"/>
</dbReference>
<evidence type="ECO:0000256" key="4">
    <source>
        <dbReference type="ARBA" id="ARBA00022723"/>
    </source>
</evidence>
<evidence type="ECO:0000259" key="10">
    <source>
        <dbReference type="PROSITE" id="PS50280"/>
    </source>
</evidence>
<evidence type="ECO:0000256" key="2">
    <source>
        <dbReference type="ARBA" id="ARBA00022679"/>
    </source>
</evidence>
<keyword evidence="6" id="KW-0862">Zinc</keyword>
<name>V4ATR0_LOTGI</name>
<dbReference type="InterPro" id="IPR044421">
    <property type="entry name" value="SMYD4_SET"/>
</dbReference>
<evidence type="ECO:0000256" key="5">
    <source>
        <dbReference type="ARBA" id="ARBA00022771"/>
    </source>
</evidence>
<sequence length="519" mass="59422">MFKSKRHTKALELYSLCIINAPFPKGDDSPELALGFANRSAVLYHLSHYLLCVQDIKLALKNQYPEKMQYKLYDRLGRCYYFLRQKDEAITVKEFNHCHGIYTTKDVEAGELLFCEKPFASKNMHNSDLTHCQNCLNRVLSPLPCDQCSGVVFCSEECKAEAMKSFHFAECRVLETIHNIDFGLGHLALRMVLKAGLNHILQNNKKYPESFRSDILRIGFNKDGVYDSMDYDTVYSLVKHSEKRSLGDLFKRSVVAVFMVKCLEHTLSSQPLSTKAHLPEKCVIGGHILRHIQMLPCNAHEVSEFAYREYDLPNSQTMEIGSGIYATLSLINHSCDPNVVRHSYGDFCAVRAIRNIPKGTEVYDSYGALYPLTAKKDRQEKLLSQYFFKCSCKACLEKWPLYFQIPNEVPYFYCEKCSGYLSIPEDGKTQRAMCDRCRYVQDMTPKLDVWTRSDEIFAKKLKEIIGGVVTSDALSVLLGHLKTLDQLIIRPFADYNDCQEAIKQCLNLQANCKKVDLYA</sequence>
<evidence type="ECO:0000256" key="7">
    <source>
        <dbReference type="ARBA" id="ARBA00093423"/>
    </source>
</evidence>
<reference evidence="11 12" key="1">
    <citation type="journal article" date="2013" name="Nature">
        <title>Insights into bilaterian evolution from three spiralian genomes.</title>
        <authorList>
            <person name="Simakov O."/>
            <person name="Marletaz F."/>
            <person name="Cho S.J."/>
            <person name="Edsinger-Gonzales E."/>
            <person name="Havlak P."/>
            <person name="Hellsten U."/>
            <person name="Kuo D.H."/>
            <person name="Larsson T."/>
            <person name="Lv J."/>
            <person name="Arendt D."/>
            <person name="Savage R."/>
            <person name="Osoegawa K."/>
            <person name="de Jong P."/>
            <person name="Grimwood J."/>
            <person name="Chapman J.A."/>
            <person name="Shapiro H."/>
            <person name="Aerts A."/>
            <person name="Otillar R.P."/>
            <person name="Terry A.Y."/>
            <person name="Boore J.L."/>
            <person name="Grigoriev I.V."/>
            <person name="Lindberg D.R."/>
            <person name="Seaver E.C."/>
            <person name="Weisblat D.A."/>
            <person name="Putnam N.H."/>
            <person name="Rokhsar D.S."/>
        </authorList>
    </citation>
    <scope>NUCLEOTIDE SEQUENCE [LARGE SCALE GENOMIC DNA]</scope>
</reference>
<dbReference type="InterPro" id="IPR052097">
    <property type="entry name" value="SET-MYND_domain_protein"/>
</dbReference>
<dbReference type="GO" id="GO:0032259">
    <property type="term" value="P:methylation"/>
    <property type="evidence" value="ECO:0007669"/>
    <property type="project" value="UniProtKB-KW"/>
</dbReference>
<evidence type="ECO:0000256" key="1">
    <source>
        <dbReference type="ARBA" id="ARBA00022603"/>
    </source>
</evidence>
<evidence type="ECO:0000256" key="9">
    <source>
        <dbReference type="ARBA" id="ARBA00093680"/>
    </source>
</evidence>
<dbReference type="Proteomes" id="UP000030746">
    <property type="component" value="Unassembled WGS sequence"/>
</dbReference>
<dbReference type="GO" id="GO:0042826">
    <property type="term" value="F:histone deacetylase binding"/>
    <property type="evidence" value="ECO:0007669"/>
    <property type="project" value="TreeGrafter"/>
</dbReference>
<dbReference type="PROSITE" id="PS50280">
    <property type="entry name" value="SET"/>
    <property type="match status" value="1"/>
</dbReference>
<dbReference type="InterPro" id="IPR046341">
    <property type="entry name" value="SET_dom_sf"/>
</dbReference>
<dbReference type="GO" id="GO:0005737">
    <property type="term" value="C:cytoplasm"/>
    <property type="evidence" value="ECO:0007669"/>
    <property type="project" value="UniProtKB-SubCell"/>
</dbReference>
<dbReference type="SUPFAM" id="SSF144232">
    <property type="entry name" value="HIT/MYND zinc finger-like"/>
    <property type="match status" value="1"/>
</dbReference>
<evidence type="ECO:0000256" key="8">
    <source>
        <dbReference type="ARBA" id="ARBA00093635"/>
    </source>
</evidence>
<dbReference type="OMA" id="HRYADAC"/>
<dbReference type="CTD" id="20234690"/>
<dbReference type="EMBL" id="KB201324">
    <property type="protein sequence ID" value="ESO97141.1"/>
    <property type="molecule type" value="Genomic_DNA"/>
</dbReference>
<keyword evidence="5" id="KW-0863">Zinc-finger</keyword>
<dbReference type="KEGG" id="lgi:LOTGIDRAFT_143433"/>
<dbReference type="HOGENOM" id="CLU_021727_3_0_1"/>
<dbReference type="AlphaFoldDB" id="V4ATR0"/>
<dbReference type="PANTHER" id="PTHR46165">
    <property type="entry name" value="SET AND MYND DOMAIN-CONTAINING PROTEIN 4"/>
    <property type="match status" value="1"/>
</dbReference>
<dbReference type="InterPro" id="IPR011990">
    <property type="entry name" value="TPR-like_helical_dom_sf"/>
</dbReference>
<keyword evidence="4" id="KW-0479">Metal-binding</keyword>
<proteinExistence type="predicted"/>
<comment type="function">
    <text evidence="7">Protein-lysine N-methyltransferase. Monomethylates PRMT5, modulating its transcriptional activity. May also act as a histone methyltransferase. Plays a critical role in cardiac development. Acts as a key epigenetic regulator of gene expression during cardiac development via its dual activities as a methyltransferase and negative regulator of HDAC1.</text>
</comment>
<dbReference type="GO" id="GO:0008270">
    <property type="term" value="F:zinc ion binding"/>
    <property type="evidence" value="ECO:0007669"/>
    <property type="project" value="UniProtKB-KW"/>
</dbReference>
<dbReference type="Gene3D" id="6.10.140.2220">
    <property type="match status" value="1"/>
</dbReference>